<feature type="region of interest" description="Disordered" evidence="1">
    <location>
        <begin position="1"/>
        <end position="24"/>
    </location>
</feature>
<protein>
    <submittedName>
        <fullName evidence="2">Uncharacterized protein</fullName>
    </submittedName>
</protein>
<evidence type="ECO:0000313" key="3">
    <source>
        <dbReference type="Proteomes" id="UP000887300"/>
    </source>
</evidence>
<sequence>MDANTDINQSDKESAMDAKQSSKAKVISLDAVRKDKLAEWDLLNKILSQDEIQKAK</sequence>
<accession>A0A8X8G539</accession>
<dbReference type="AlphaFoldDB" id="A0A8X8G539"/>
<reference evidence="2" key="1">
    <citation type="journal article" date="2021" name="ISME J.">
        <title>Genomic evolution of the class Acidithiobacillia: deep-branching Proteobacteria living in extreme acidic conditions.</title>
        <authorList>
            <person name="Moya-Beltran A."/>
            <person name="Beard S."/>
            <person name="Rojas-Villalobos C."/>
            <person name="Issotta F."/>
            <person name="Gallardo Y."/>
            <person name="Ulloa R."/>
            <person name="Giaveno A."/>
            <person name="Degli Esposti M."/>
            <person name="Johnson D.B."/>
            <person name="Quatrini R."/>
        </authorList>
    </citation>
    <scope>NUCLEOTIDE SEQUENCE</scope>
    <source>
        <strain evidence="2">DSM 583</strain>
    </source>
</reference>
<comment type="caution">
    <text evidence="2">The sequence shown here is derived from an EMBL/GenBank/DDBJ whole genome shotgun (WGS) entry which is preliminary data.</text>
</comment>
<dbReference type="RefSeq" id="WP_215886188.1">
    <property type="nucleotide sequence ID" value="NZ_CP134225.1"/>
</dbReference>
<evidence type="ECO:0000313" key="2">
    <source>
        <dbReference type="EMBL" id="MBU2722831.1"/>
    </source>
</evidence>
<proteinExistence type="predicted"/>
<gene>
    <name evidence="2" type="ORF">HF568_06335</name>
</gene>
<dbReference type="EMBL" id="JABBHS010000191">
    <property type="protein sequence ID" value="MBU2722831.1"/>
    <property type="molecule type" value="Genomic_DNA"/>
</dbReference>
<name>A0A8X8G539_ACIFI</name>
<organism evidence="2 3">
    <name type="scientific">Acidithiobacillus ferridurans</name>
    <dbReference type="NCBI Taxonomy" id="1232575"/>
    <lineage>
        <taxon>Bacteria</taxon>
        <taxon>Pseudomonadati</taxon>
        <taxon>Pseudomonadota</taxon>
        <taxon>Acidithiobacillia</taxon>
        <taxon>Acidithiobacillales</taxon>
        <taxon>Acidithiobacillaceae</taxon>
        <taxon>Acidithiobacillus</taxon>
    </lineage>
</organism>
<dbReference type="Proteomes" id="UP000887300">
    <property type="component" value="Unassembled WGS sequence"/>
</dbReference>
<evidence type="ECO:0000256" key="1">
    <source>
        <dbReference type="SAM" id="MobiDB-lite"/>
    </source>
</evidence>